<protein>
    <submittedName>
        <fullName evidence="1">Uncharacterized protein</fullName>
    </submittedName>
</protein>
<proteinExistence type="predicted"/>
<evidence type="ECO:0000313" key="1">
    <source>
        <dbReference type="EMBL" id="MDF0603928.1"/>
    </source>
</evidence>
<dbReference type="AlphaFoldDB" id="A0AAE3NUQ9"/>
<organism evidence="1 2">
    <name type="scientific">Psychromarinibacter sediminicola</name>
    <dbReference type="NCBI Taxonomy" id="3033385"/>
    <lineage>
        <taxon>Bacteria</taxon>
        <taxon>Pseudomonadati</taxon>
        <taxon>Pseudomonadota</taxon>
        <taxon>Alphaproteobacteria</taxon>
        <taxon>Rhodobacterales</taxon>
        <taxon>Paracoccaceae</taxon>
        <taxon>Psychromarinibacter</taxon>
    </lineage>
</organism>
<accession>A0AAE3NUQ9</accession>
<dbReference type="Proteomes" id="UP001220964">
    <property type="component" value="Unassembled WGS sequence"/>
</dbReference>
<dbReference type="RefSeq" id="WP_275570034.1">
    <property type="nucleotide sequence ID" value="NZ_JARGYC010000177.1"/>
</dbReference>
<evidence type="ECO:0000313" key="2">
    <source>
        <dbReference type="Proteomes" id="UP001220964"/>
    </source>
</evidence>
<comment type="caution">
    <text evidence="1">The sequence shown here is derived from an EMBL/GenBank/DDBJ whole genome shotgun (WGS) entry which is preliminary data.</text>
</comment>
<reference evidence="1" key="1">
    <citation type="submission" date="2023-03" db="EMBL/GenBank/DDBJ databases">
        <title>Multiphase analysis and comparison of six strains from genera Psychromarinibacter, Lutimaribacter, and Maritimibacter, including a novel species: Psychromarinibacter sediminicola sp. nov.</title>
        <authorList>
            <person name="Wang Y.-H."/>
            <person name="Ye M.-Q."/>
            <person name="Du Z.-J."/>
        </authorList>
    </citation>
    <scope>NUCLEOTIDE SEQUENCE</scope>
    <source>
        <strain evidence="1">C21-152</strain>
    </source>
</reference>
<gene>
    <name evidence="1" type="ORF">P1J78_24760</name>
</gene>
<sequence length="116" mass="13256">MQKSEDDLRDQWQSRAHRDKWRRMQRLVCDLARRNGHDISMVSGEIHLATRATMHLGDGLNLDQLVSSGIAHRAPPKSSARFMGALSWLGEGPLPEHPIRVEPLPGQRNRYLAERN</sequence>
<name>A0AAE3NUQ9_9RHOB</name>
<dbReference type="EMBL" id="JARGYC010000177">
    <property type="protein sequence ID" value="MDF0603928.1"/>
    <property type="molecule type" value="Genomic_DNA"/>
</dbReference>
<keyword evidence="2" id="KW-1185">Reference proteome</keyword>